<dbReference type="PANTHER" id="PTHR46234">
    <property type="entry name" value="ALPHA/BETA-HYDROLASES SUPERFAMILY PROTEIN"/>
    <property type="match status" value="1"/>
</dbReference>
<gene>
    <name evidence="1" type="ORF">F3Y22_tig00116973pilonHSYRG00064</name>
</gene>
<keyword evidence="2" id="KW-1185">Reference proteome</keyword>
<dbReference type="AlphaFoldDB" id="A0A6A2WGW7"/>
<organism evidence="1 2">
    <name type="scientific">Hibiscus syriacus</name>
    <name type="common">Rose of Sharon</name>
    <dbReference type="NCBI Taxonomy" id="106335"/>
    <lineage>
        <taxon>Eukaryota</taxon>
        <taxon>Viridiplantae</taxon>
        <taxon>Streptophyta</taxon>
        <taxon>Embryophyta</taxon>
        <taxon>Tracheophyta</taxon>
        <taxon>Spermatophyta</taxon>
        <taxon>Magnoliopsida</taxon>
        <taxon>eudicotyledons</taxon>
        <taxon>Gunneridae</taxon>
        <taxon>Pentapetalae</taxon>
        <taxon>rosids</taxon>
        <taxon>malvids</taxon>
        <taxon>Malvales</taxon>
        <taxon>Malvaceae</taxon>
        <taxon>Malvoideae</taxon>
        <taxon>Hibiscus</taxon>
    </lineage>
</organism>
<reference evidence="1" key="1">
    <citation type="submission" date="2019-09" db="EMBL/GenBank/DDBJ databases">
        <title>Draft genome information of white flower Hibiscus syriacus.</title>
        <authorList>
            <person name="Kim Y.-M."/>
        </authorList>
    </citation>
    <scope>NUCLEOTIDE SEQUENCE [LARGE SCALE GENOMIC DNA]</scope>
    <source>
        <strain evidence="1">YM2019G1</strain>
    </source>
</reference>
<sequence length="113" mass="11747">MTYILGFDVGDLSEDAPDDVEGLDAAAAHAANLLSEPADIELGIGGFSMGAATSLYSTTCFIHVKYGNGNPYPANFSAVVGLSGWLPCSNLVSYIAPSHMTLMLPHDLSGLLL</sequence>
<accession>A0A6A2WGW7</accession>
<dbReference type="Proteomes" id="UP000436088">
    <property type="component" value="Unassembled WGS sequence"/>
</dbReference>
<name>A0A6A2WGW7_HIBSY</name>
<dbReference type="SUPFAM" id="SSF53474">
    <property type="entry name" value="alpha/beta-Hydrolases"/>
    <property type="match status" value="1"/>
</dbReference>
<dbReference type="EMBL" id="VEPZ02001746">
    <property type="protein sequence ID" value="KAE8658262.1"/>
    <property type="molecule type" value="Genomic_DNA"/>
</dbReference>
<protein>
    <submittedName>
        <fullName evidence="1">Detected protein of confused Function</fullName>
    </submittedName>
</protein>
<evidence type="ECO:0000313" key="1">
    <source>
        <dbReference type="EMBL" id="KAE8658262.1"/>
    </source>
</evidence>
<proteinExistence type="predicted"/>
<dbReference type="Gene3D" id="3.40.50.1820">
    <property type="entry name" value="alpha/beta hydrolase"/>
    <property type="match status" value="1"/>
</dbReference>
<evidence type="ECO:0000313" key="2">
    <source>
        <dbReference type="Proteomes" id="UP000436088"/>
    </source>
</evidence>
<comment type="caution">
    <text evidence="1">The sequence shown here is derived from an EMBL/GenBank/DDBJ whole genome shotgun (WGS) entry which is preliminary data.</text>
</comment>
<dbReference type="InterPro" id="IPR029058">
    <property type="entry name" value="AB_hydrolase_fold"/>
</dbReference>